<evidence type="ECO:0000313" key="1">
    <source>
        <dbReference type="EMBL" id="PFG17171.1"/>
    </source>
</evidence>
<reference evidence="1 2" key="1">
    <citation type="submission" date="2017-10" db="EMBL/GenBank/DDBJ databases">
        <title>Sequencing the genomes of 1000 actinobacteria strains.</title>
        <authorList>
            <person name="Klenk H.-P."/>
        </authorList>
    </citation>
    <scope>NUCLEOTIDE SEQUENCE [LARGE SCALE GENOMIC DNA]</scope>
    <source>
        <strain evidence="1 2">DSM 15597</strain>
    </source>
</reference>
<organism evidence="1 2">
    <name type="scientific">Propionicimonas paludicola</name>
    <dbReference type="NCBI Taxonomy" id="185243"/>
    <lineage>
        <taxon>Bacteria</taxon>
        <taxon>Bacillati</taxon>
        <taxon>Actinomycetota</taxon>
        <taxon>Actinomycetes</taxon>
        <taxon>Propionibacteriales</taxon>
        <taxon>Nocardioidaceae</taxon>
        <taxon>Propionicimonas</taxon>
    </lineage>
</organism>
<comment type="caution">
    <text evidence="1">The sequence shown here is derived from an EMBL/GenBank/DDBJ whole genome shotgun (WGS) entry which is preliminary data.</text>
</comment>
<name>A0A2A9CSL4_9ACTN</name>
<evidence type="ECO:0000313" key="2">
    <source>
        <dbReference type="Proteomes" id="UP000226079"/>
    </source>
</evidence>
<dbReference type="InterPro" id="IPR029058">
    <property type="entry name" value="AB_hydrolase_fold"/>
</dbReference>
<proteinExistence type="predicted"/>
<dbReference type="OrthoDB" id="9785847at2"/>
<keyword evidence="2" id="KW-1185">Reference proteome</keyword>
<dbReference type="Gene3D" id="3.40.50.1820">
    <property type="entry name" value="alpha/beta hydrolase"/>
    <property type="match status" value="1"/>
</dbReference>
<protein>
    <recommendedName>
        <fullName evidence="3">Alpha/beta hydrolase family protein</fullName>
    </recommendedName>
</protein>
<accession>A0A2A9CSL4</accession>
<dbReference type="SUPFAM" id="SSF53474">
    <property type="entry name" value="alpha/beta-Hydrolases"/>
    <property type="match status" value="1"/>
</dbReference>
<dbReference type="Proteomes" id="UP000226079">
    <property type="component" value="Unassembled WGS sequence"/>
</dbReference>
<dbReference type="EMBL" id="PDJC01000001">
    <property type="protein sequence ID" value="PFG17171.1"/>
    <property type="molecule type" value="Genomic_DNA"/>
</dbReference>
<dbReference type="AlphaFoldDB" id="A0A2A9CSL4"/>
<dbReference type="RefSeq" id="WP_143483597.1">
    <property type="nucleotide sequence ID" value="NZ_PDJC01000001.1"/>
</dbReference>
<gene>
    <name evidence="1" type="ORF">ATK74_1733</name>
</gene>
<sequence length="246" mass="26624">MYTSSAVAELEACRAVLTGPSSDSVILAVHGKYSHQADADIQTLMDVAVPRGHQVLTFDLPGHGNRPGSPDELRISAAAGEVAGMCAWAGEHFPRRRCFATSLGAYLSLVSIPADALEEAWLLSPVTDMGALVRGLMSMFDITEDDLRQQQTITTPVETLEWAQYRFIAEHPVGGWATPTRILRGAHDDLVPPGSIETFCERTGATLTVAPDSGHYFHTESDLAQLRSWLEQVVPVEARALDQAGE</sequence>
<evidence type="ECO:0008006" key="3">
    <source>
        <dbReference type="Google" id="ProtNLM"/>
    </source>
</evidence>